<dbReference type="InterPro" id="IPR004316">
    <property type="entry name" value="SWEET_rpt"/>
</dbReference>
<sequence>MSEYLPVIFSSLGIGICFCLNLMPIPSLLKANKTKDLTTISHLYLIVSAFNYMSWIVYSVKMQLIGNLINNSVCLCLDLSWVIFYHKIKGDLLIFVPLFLIFSGCIESAVYFLCPAFVMGVIALNFSICLYAAPIEQLKYVFKQKNHRYIDIYVIPALMLNALAWTCYGFAVNDWFIISPNFPGLTFSLFQIIAYFWARGNIKFPLFEWIYSKSGKEQLIEEQPAKIQPNQNVESV</sequence>
<protein>
    <recommendedName>
        <fullName evidence="12">Sugar transporter SWEET</fullName>
    </recommendedName>
</protein>
<evidence type="ECO:0000313" key="10">
    <source>
        <dbReference type="EMBL" id="CAG9324320.1"/>
    </source>
</evidence>
<evidence type="ECO:0000256" key="3">
    <source>
        <dbReference type="ARBA" id="ARBA00022448"/>
    </source>
</evidence>
<evidence type="ECO:0000256" key="7">
    <source>
        <dbReference type="ARBA" id="ARBA00022989"/>
    </source>
</evidence>
<dbReference type="GO" id="GO:0012505">
    <property type="term" value="C:endomembrane system"/>
    <property type="evidence" value="ECO:0007669"/>
    <property type="project" value="UniProtKB-SubCell"/>
</dbReference>
<dbReference type="Gene3D" id="1.20.1280.290">
    <property type="match status" value="2"/>
</dbReference>
<dbReference type="PANTHER" id="PTHR10791">
    <property type="entry name" value="RAG1-ACTIVATING PROTEIN 1"/>
    <property type="match status" value="1"/>
</dbReference>
<dbReference type="AlphaFoldDB" id="A0AAU9JLH2"/>
<comment type="caution">
    <text evidence="10">The sequence shown here is derived from an EMBL/GenBank/DDBJ whole genome shotgun (WGS) entry which is preliminary data.</text>
</comment>
<feature type="transmembrane region" description="Helical" evidence="9">
    <location>
        <begin position="92"/>
        <end position="110"/>
    </location>
</feature>
<dbReference type="Pfam" id="PF03083">
    <property type="entry name" value="MtN3_slv"/>
    <property type="match status" value="1"/>
</dbReference>
<keyword evidence="5 9" id="KW-0812">Transmembrane</keyword>
<keyword evidence="3" id="KW-0813">Transport</keyword>
<feature type="transmembrane region" description="Helical" evidence="9">
    <location>
        <begin position="177"/>
        <end position="198"/>
    </location>
</feature>
<feature type="transmembrane region" description="Helical" evidence="9">
    <location>
        <begin position="6"/>
        <end position="25"/>
    </location>
</feature>
<reference evidence="10" key="1">
    <citation type="submission" date="2021-09" db="EMBL/GenBank/DDBJ databases">
        <authorList>
            <consortium name="AG Swart"/>
            <person name="Singh M."/>
            <person name="Singh A."/>
            <person name="Seah K."/>
            <person name="Emmerich C."/>
        </authorList>
    </citation>
    <scope>NUCLEOTIDE SEQUENCE</scope>
    <source>
        <strain evidence="10">ATCC30299</strain>
    </source>
</reference>
<comment type="similarity">
    <text evidence="2">Belongs to the SWEET sugar transporter family.</text>
</comment>
<keyword evidence="4" id="KW-0762">Sugar transport</keyword>
<dbReference type="GO" id="GO:0016020">
    <property type="term" value="C:membrane"/>
    <property type="evidence" value="ECO:0007669"/>
    <property type="project" value="InterPro"/>
</dbReference>
<dbReference type="GO" id="GO:0051119">
    <property type="term" value="F:sugar transmembrane transporter activity"/>
    <property type="evidence" value="ECO:0007669"/>
    <property type="project" value="InterPro"/>
</dbReference>
<evidence type="ECO:0000313" key="11">
    <source>
        <dbReference type="Proteomes" id="UP001162131"/>
    </source>
</evidence>
<feature type="transmembrane region" description="Helical" evidence="9">
    <location>
        <begin position="37"/>
        <end position="58"/>
    </location>
</feature>
<evidence type="ECO:0000256" key="5">
    <source>
        <dbReference type="ARBA" id="ARBA00022692"/>
    </source>
</evidence>
<gene>
    <name evidence="10" type="ORF">BSTOLATCC_MIC36112</name>
</gene>
<feature type="transmembrane region" description="Helical" evidence="9">
    <location>
        <begin position="116"/>
        <end position="133"/>
    </location>
</feature>
<evidence type="ECO:0000256" key="6">
    <source>
        <dbReference type="ARBA" id="ARBA00022737"/>
    </source>
</evidence>
<comment type="subcellular location">
    <subcellularLocation>
        <location evidence="1">Endomembrane system</location>
        <topology evidence="1">Multi-pass membrane protein</topology>
    </subcellularLocation>
</comment>
<evidence type="ECO:0000256" key="9">
    <source>
        <dbReference type="SAM" id="Phobius"/>
    </source>
</evidence>
<feature type="transmembrane region" description="Helical" evidence="9">
    <location>
        <begin position="153"/>
        <end position="171"/>
    </location>
</feature>
<evidence type="ECO:0000256" key="8">
    <source>
        <dbReference type="ARBA" id="ARBA00023136"/>
    </source>
</evidence>
<keyword evidence="7 9" id="KW-1133">Transmembrane helix</keyword>
<accession>A0AAU9JLH2</accession>
<dbReference type="PANTHER" id="PTHR10791:SF224">
    <property type="entry name" value="SUGAR TRANSPORTER SWEET"/>
    <property type="match status" value="1"/>
</dbReference>
<evidence type="ECO:0000256" key="4">
    <source>
        <dbReference type="ARBA" id="ARBA00022597"/>
    </source>
</evidence>
<evidence type="ECO:0008006" key="12">
    <source>
        <dbReference type="Google" id="ProtNLM"/>
    </source>
</evidence>
<keyword evidence="11" id="KW-1185">Reference proteome</keyword>
<organism evidence="10 11">
    <name type="scientific">Blepharisma stoltei</name>
    <dbReference type="NCBI Taxonomy" id="1481888"/>
    <lineage>
        <taxon>Eukaryota</taxon>
        <taxon>Sar</taxon>
        <taxon>Alveolata</taxon>
        <taxon>Ciliophora</taxon>
        <taxon>Postciliodesmatophora</taxon>
        <taxon>Heterotrichea</taxon>
        <taxon>Heterotrichida</taxon>
        <taxon>Blepharismidae</taxon>
        <taxon>Blepharisma</taxon>
    </lineage>
</organism>
<evidence type="ECO:0000256" key="2">
    <source>
        <dbReference type="ARBA" id="ARBA00007809"/>
    </source>
</evidence>
<name>A0AAU9JLH2_9CILI</name>
<keyword evidence="6" id="KW-0677">Repeat</keyword>
<dbReference type="Proteomes" id="UP001162131">
    <property type="component" value="Unassembled WGS sequence"/>
</dbReference>
<dbReference type="FunFam" id="1.20.1280.290:FF:000007">
    <property type="entry name" value="Bidirectional sugar transporter SWEET7"/>
    <property type="match status" value="1"/>
</dbReference>
<dbReference type="InterPro" id="IPR047664">
    <property type="entry name" value="SWEET"/>
</dbReference>
<keyword evidence="8 9" id="KW-0472">Membrane</keyword>
<evidence type="ECO:0000256" key="1">
    <source>
        <dbReference type="ARBA" id="ARBA00004127"/>
    </source>
</evidence>
<proteinExistence type="inferred from homology"/>
<dbReference type="EMBL" id="CAJZBQ010000036">
    <property type="protein sequence ID" value="CAG9324320.1"/>
    <property type="molecule type" value="Genomic_DNA"/>
</dbReference>